<reference evidence="9" key="1">
    <citation type="submission" date="2020-03" db="EMBL/GenBank/DDBJ databases">
        <title>The deep terrestrial virosphere.</title>
        <authorList>
            <person name="Holmfeldt K."/>
            <person name="Nilsson E."/>
            <person name="Simone D."/>
            <person name="Lopez-Fernandez M."/>
            <person name="Wu X."/>
            <person name="de Brujin I."/>
            <person name="Lundin D."/>
            <person name="Andersson A."/>
            <person name="Bertilsson S."/>
            <person name="Dopson M."/>
        </authorList>
    </citation>
    <scope>NUCLEOTIDE SEQUENCE</scope>
    <source>
        <strain evidence="9">MM415B01436</strain>
    </source>
</reference>
<evidence type="ECO:0000259" key="8">
    <source>
        <dbReference type="SMART" id="SM00986"/>
    </source>
</evidence>
<dbReference type="GO" id="GO:0046872">
    <property type="term" value="F:metal ion binding"/>
    <property type="evidence" value="ECO:0007669"/>
    <property type="project" value="UniProtKB-KW"/>
</dbReference>
<dbReference type="CDD" id="cd10030">
    <property type="entry name" value="UDG-F4_TTUDGA_SPO1dp_like"/>
    <property type="match status" value="1"/>
</dbReference>
<dbReference type="Pfam" id="PF03167">
    <property type="entry name" value="UDG"/>
    <property type="match status" value="1"/>
</dbReference>
<proteinExistence type="predicted"/>
<evidence type="ECO:0000256" key="6">
    <source>
        <dbReference type="ARBA" id="ARBA00023014"/>
    </source>
</evidence>
<dbReference type="GO" id="GO:0051539">
    <property type="term" value="F:4 iron, 4 sulfur cluster binding"/>
    <property type="evidence" value="ECO:0007669"/>
    <property type="project" value="UniProtKB-KW"/>
</dbReference>
<dbReference type="SUPFAM" id="SSF52141">
    <property type="entry name" value="Uracil-DNA glycosylase-like"/>
    <property type="match status" value="1"/>
</dbReference>
<feature type="domain" description="Uracil-DNA glycosylase-like" evidence="8">
    <location>
        <begin position="1"/>
        <end position="149"/>
    </location>
</feature>
<dbReference type="AlphaFoldDB" id="A0A6M3IMW4"/>
<organism evidence="9">
    <name type="scientific">viral metagenome</name>
    <dbReference type="NCBI Taxonomy" id="1070528"/>
    <lineage>
        <taxon>unclassified sequences</taxon>
        <taxon>metagenomes</taxon>
        <taxon>organismal metagenomes</taxon>
    </lineage>
</organism>
<keyword evidence="7" id="KW-0234">DNA repair</keyword>
<evidence type="ECO:0000256" key="5">
    <source>
        <dbReference type="ARBA" id="ARBA00023004"/>
    </source>
</evidence>
<accession>A0A6M3IMW4</accession>
<dbReference type="GO" id="GO:0006281">
    <property type="term" value="P:DNA repair"/>
    <property type="evidence" value="ECO:0007669"/>
    <property type="project" value="UniProtKB-KW"/>
</dbReference>
<evidence type="ECO:0000256" key="7">
    <source>
        <dbReference type="ARBA" id="ARBA00023204"/>
    </source>
</evidence>
<keyword evidence="2" id="KW-0479">Metal-binding</keyword>
<keyword evidence="3" id="KW-0227">DNA damage</keyword>
<dbReference type="SMART" id="SM00986">
    <property type="entry name" value="UDG"/>
    <property type="match status" value="1"/>
</dbReference>
<evidence type="ECO:0000313" key="9">
    <source>
        <dbReference type="EMBL" id="QJA58571.1"/>
    </source>
</evidence>
<keyword evidence="4" id="KW-0378">Hydrolase</keyword>
<name>A0A6M3IMW4_9ZZZZ</name>
<dbReference type="PANTHER" id="PTHR33693:SF1">
    <property type="entry name" value="TYPE-4 URACIL-DNA GLYCOSYLASE"/>
    <property type="match status" value="1"/>
</dbReference>
<sequence length="157" mass="18028">MLVGECPGADEVAYGMPFVGDSGMLLDKMLEEADIKRENCYVTNCVRCWSRTPDLKSNRPLKNDEIATCKHFLWWEIQEIEPEVIVTLGKVPTYTLLHTQLNKTFSILKIIGQEYTVHYCNSSIIPVPHPSFLLQRNKGMIKDVVEIFKNIRGRLNE</sequence>
<keyword evidence="1" id="KW-0004">4Fe-4S</keyword>
<gene>
    <name evidence="9" type="ORF">MM415B01436_0005</name>
</gene>
<dbReference type="SMART" id="SM00987">
    <property type="entry name" value="UreE_C"/>
    <property type="match status" value="1"/>
</dbReference>
<dbReference type="InterPro" id="IPR036895">
    <property type="entry name" value="Uracil-DNA_glycosylase-like_sf"/>
</dbReference>
<evidence type="ECO:0000256" key="2">
    <source>
        <dbReference type="ARBA" id="ARBA00022723"/>
    </source>
</evidence>
<keyword evidence="5" id="KW-0408">Iron</keyword>
<keyword evidence="6" id="KW-0411">Iron-sulfur</keyword>
<dbReference type="PANTHER" id="PTHR33693">
    <property type="entry name" value="TYPE-5 URACIL-DNA GLYCOSYLASE"/>
    <property type="match status" value="1"/>
</dbReference>
<protein>
    <submittedName>
        <fullName evidence="9">Putative uracil DNA glycosylase superfamily protein</fullName>
    </submittedName>
</protein>
<evidence type="ECO:0000256" key="3">
    <source>
        <dbReference type="ARBA" id="ARBA00022763"/>
    </source>
</evidence>
<evidence type="ECO:0000256" key="1">
    <source>
        <dbReference type="ARBA" id="ARBA00022485"/>
    </source>
</evidence>
<dbReference type="InterPro" id="IPR051536">
    <property type="entry name" value="UDG_Type-4/5"/>
</dbReference>
<evidence type="ECO:0000256" key="4">
    <source>
        <dbReference type="ARBA" id="ARBA00022801"/>
    </source>
</evidence>
<dbReference type="InterPro" id="IPR005122">
    <property type="entry name" value="Uracil-DNA_glycosylase-like"/>
</dbReference>
<dbReference type="Gene3D" id="3.40.470.10">
    <property type="entry name" value="Uracil-DNA glycosylase-like domain"/>
    <property type="match status" value="1"/>
</dbReference>
<dbReference type="GO" id="GO:0097506">
    <property type="term" value="F:deaminated base DNA N-glycosylase activity"/>
    <property type="evidence" value="ECO:0007669"/>
    <property type="project" value="UniProtKB-ARBA"/>
</dbReference>
<dbReference type="EMBL" id="MT141330">
    <property type="protein sequence ID" value="QJA58571.1"/>
    <property type="molecule type" value="Genomic_DNA"/>
</dbReference>